<reference evidence="2" key="1">
    <citation type="journal article" date="2015" name="Nature">
        <title>Complex archaea that bridge the gap between prokaryotes and eukaryotes.</title>
        <authorList>
            <person name="Spang A."/>
            <person name="Saw J.H."/>
            <person name="Jorgensen S.L."/>
            <person name="Zaremba-Niedzwiedzka K."/>
            <person name="Martijn J."/>
            <person name="Lind A.E."/>
            <person name="van Eijk R."/>
            <person name="Schleper C."/>
            <person name="Guy L."/>
            <person name="Ettema T.J."/>
        </authorList>
    </citation>
    <scope>NUCLEOTIDE SEQUENCE</scope>
</reference>
<protein>
    <submittedName>
        <fullName evidence="2">Uncharacterized protein</fullName>
    </submittedName>
</protein>
<accession>A0A0F9BXQ8</accession>
<keyword evidence="1" id="KW-1133">Transmembrane helix</keyword>
<keyword evidence="1" id="KW-0812">Transmembrane</keyword>
<organism evidence="2">
    <name type="scientific">marine sediment metagenome</name>
    <dbReference type="NCBI Taxonomy" id="412755"/>
    <lineage>
        <taxon>unclassified sequences</taxon>
        <taxon>metagenomes</taxon>
        <taxon>ecological metagenomes</taxon>
    </lineage>
</organism>
<sequence>MRTNYKRSILGLNTVKAFIVVMLALAIIGIVTLIVLGAIGDVNVIKSASGSAS</sequence>
<evidence type="ECO:0000313" key="2">
    <source>
        <dbReference type="EMBL" id="KKK89241.1"/>
    </source>
</evidence>
<gene>
    <name evidence="2" type="ORF">LCGC14_2735050</name>
</gene>
<feature type="non-terminal residue" evidence="2">
    <location>
        <position position="53"/>
    </location>
</feature>
<dbReference type="EMBL" id="LAZR01049614">
    <property type="protein sequence ID" value="KKK89241.1"/>
    <property type="molecule type" value="Genomic_DNA"/>
</dbReference>
<name>A0A0F9BXQ8_9ZZZZ</name>
<keyword evidence="1" id="KW-0472">Membrane</keyword>
<evidence type="ECO:0000256" key="1">
    <source>
        <dbReference type="SAM" id="Phobius"/>
    </source>
</evidence>
<proteinExistence type="predicted"/>
<feature type="transmembrane region" description="Helical" evidence="1">
    <location>
        <begin position="12"/>
        <end position="39"/>
    </location>
</feature>
<dbReference type="AlphaFoldDB" id="A0A0F9BXQ8"/>
<comment type="caution">
    <text evidence="2">The sequence shown here is derived from an EMBL/GenBank/DDBJ whole genome shotgun (WGS) entry which is preliminary data.</text>
</comment>